<proteinExistence type="inferred from homology"/>
<comment type="caution">
    <text evidence="9">The sequence shown here is derived from an EMBL/GenBank/DDBJ whole genome shotgun (WGS) entry which is preliminary data.</text>
</comment>
<dbReference type="EMBL" id="CM035427">
    <property type="protein sequence ID" value="KAH7306682.1"/>
    <property type="molecule type" value="Genomic_DNA"/>
</dbReference>
<comment type="similarity">
    <text evidence="2">Belongs to the ORC3 family.</text>
</comment>
<sequence>MLDDRGMDVSSDEEHTLSNNGDASQACFILHKFTKKSSSAVEVSPREPALSVKRKRGGKQDISLSSLSPCSADEPEDCGVWRMEAFKCTWADIEANIKEVFEVLNTRIFKEVQKFIHDILFYDAQLELYLSPKNNSYPHVHGNERSSRRLHVALLCLRNIDSSDHTMTFFKLKTHLKKANYHVANLLPHNFLSKNGVGAPLRSMLKQIVGINPETTDMDILASWYRAESDAKSPIVIIIEDAELCNSKVLAEFVIILSEWIAELPLILVMGMATSGEAIRKLLPGSTTRHLHMHNFMFPSPDEYLEGIIKGVILRPFPLFTVGHDVLRFLLSQYDKYDSTVTSFIRALKMACMEHFMSQPLSFLCTISLDSPLENVDYLWRSVSVLPSMQSKQYQSDRDVDKGTVMALSQYKEQKEKWSSTVNCILAAGNLVCMDPVKVFAEILERQAGGIFLNDANSSLNSDILCNELNGKTCLIPALLKRLRDSSEFTVNKILMKWIELTEYIPEWKTEAQQILNNLASESSLINTTEFISDGCTGSTRTRQLATGINSIEDERQESIVSNGGSSEMNVSNLKDGQMRIHGDAEPLNATRLYGTPSMQKKIGVRMHGRLSASLLEQMMRKYLIPFEKLPLNEALCFQNVSSIKELLIGQPRQGIQQNIKCPFRFLKCECCNATISSSMFDSTILFHLVLQNGELANLHDLYESFSAVLRKDASEKQKKVKKAHHGNSNGATQHEVDRALVQARFCKAASELQLVGLLRMAGKKRSESVQLVL</sequence>
<evidence type="ECO:0000256" key="3">
    <source>
        <dbReference type="ARBA" id="ARBA00022705"/>
    </source>
</evidence>
<comment type="subcellular location">
    <subcellularLocation>
        <location evidence="1">Nucleus</location>
    </subcellularLocation>
</comment>
<dbReference type="AlphaFoldDB" id="A0A8T2S5H6"/>
<feature type="domain" description="Origin recognition complex subunit 3 winged helix C-terminal" evidence="8">
    <location>
        <begin position="653"/>
        <end position="769"/>
    </location>
</feature>
<evidence type="ECO:0000256" key="1">
    <source>
        <dbReference type="ARBA" id="ARBA00004123"/>
    </source>
</evidence>
<dbReference type="CDD" id="cd20704">
    <property type="entry name" value="Orc3"/>
    <property type="match status" value="2"/>
</dbReference>
<organism evidence="9 10">
    <name type="scientific">Ceratopteris richardii</name>
    <name type="common">Triangle waterfern</name>
    <dbReference type="NCBI Taxonomy" id="49495"/>
    <lineage>
        <taxon>Eukaryota</taxon>
        <taxon>Viridiplantae</taxon>
        <taxon>Streptophyta</taxon>
        <taxon>Embryophyta</taxon>
        <taxon>Tracheophyta</taxon>
        <taxon>Polypodiopsida</taxon>
        <taxon>Polypodiidae</taxon>
        <taxon>Polypodiales</taxon>
        <taxon>Pteridineae</taxon>
        <taxon>Pteridaceae</taxon>
        <taxon>Parkerioideae</taxon>
        <taxon>Ceratopteris</taxon>
    </lineage>
</organism>
<keyword evidence="3" id="KW-0235">DNA replication</keyword>
<keyword evidence="4" id="KW-0238">DNA-binding</keyword>
<dbReference type="Pfam" id="PF18137">
    <property type="entry name" value="WHD_ORC"/>
    <property type="match status" value="1"/>
</dbReference>
<dbReference type="InterPro" id="IPR045667">
    <property type="entry name" value="ORC3_N"/>
</dbReference>
<evidence type="ECO:0000256" key="4">
    <source>
        <dbReference type="ARBA" id="ARBA00023125"/>
    </source>
</evidence>
<evidence type="ECO:0000256" key="2">
    <source>
        <dbReference type="ARBA" id="ARBA00010977"/>
    </source>
</evidence>
<dbReference type="PANTHER" id="PTHR12748">
    <property type="entry name" value="ORIGIN RECOGNITION COMPLEX SUBUNIT 3"/>
    <property type="match status" value="1"/>
</dbReference>
<feature type="domain" description="Origin recognition complex subunit 3 N-terminal" evidence="7">
    <location>
        <begin position="53"/>
        <end position="364"/>
    </location>
</feature>
<keyword evidence="5" id="KW-0539">Nucleus</keyword>
<dbReference type="InterPro" id="IPR040855">
    <property type="entry name" value="ORC_WH_C"/>
</dbReference>
<dbReference type="OrthoDB" id="10265211at2759"/>
<gene>
    <name evidence="9" type="ORF">KP509_22G025100</name>
</gene>
<keyword evidence="10" id="KW-1185">Reference proteome</keyword>
<dbReference type="OMA" id="YCLMEHY"/>
<evidence type="ECO:0000313" key="10">
    <source>
        <dbReference type="Proteomes" id="UP000825935"/>
    </source>
</evidence>
<dbReference type="GO" id="GO:0005664">
    <property type="term" value="C:nuclear origin of replication recognition complex"/>
    <property type="evidence" value="ECO:0007669"/>
    <property type="project" value="InterPro"/>
</dbReference>
<dbReference type="GO" id="GO:0031261">
    <property type="term" value="C:DNA replication preinitiation complex"/>
    <property type="evidence" value="ECO:0007669"/>
    <property type="project" value="TreeGrafter"/>
</dbReference>
<feature type="region of interest" description="Disordered" evidence="6">
    <location>
        <begin position="1"/>
        <end position="20"/>
    </location>
</feature>
<accession>A0A8T2S5H6</accession>
<evidence type="ECO:0000259" key="8">
    <source>
        <dbReference type="Pfam" id="PF18137"/>
    </source>
</evidence>
<evidence type="ECO:0000313" key="9">
    <source>
        <dbReference type="EMBL" id="KAH7306683.1"/>
    </source>
</evidence>
<feature type="compositionally biased region" description="Basic and acidic residues" evidence="6">
    <location>
        <begin position="1"/>
        <end position="16"/>
    </location>
</feature>
<protein>
    <recommendedName>
        <fullName evidence="11">Origin recognition complex subunit 3</fullName>
    </recommendedName>
</protein>
<evidence type="ECO:0000256" key="5">
    <source>
        <dbReference type="ARBA" id="ARBA00023242"/>
    </source>
</evidence>
<dbReference type="EMBL" id="CM035427">
    <property type="protein sequence ID" value="KAH7306683.1"/>
    <property type="molecule type" value="Genomic_DNA"/>
</dbReference>
<name>A0A8T2S5H6_CERRI</name>
<dbReference type="GO" id="GO:0006270">
    <property type="term" value="P:DNA replication initiation"/>
    <property type="evidence" value="ECO:0007669"/>
    <property type="project" value="TreeGrafter"/>
</dbReference>
<evidence type="ECO:0000259" key="7">
    <source>
        <dbReference type="Pfam" id="PF07034"/>
    </source>
</evidence>
<dbReference type="Proteomes" id="UP000825935">
    <property type="component" value="Chromosome 22"/>
</dbReference>
<dbReference type="GO" id="GO:0003688">
    <property type="term" value="F:DNA replication origin binding"/>
    <property type="evidence" value="ECO:0007669"/>
    <property type="project" value="TreeGrafter"/>
</dbReference>
<dbReference type="Pfam" id="PF07034">
    <property type="entry name" value="ORC3_N"/>
    <property type="match status" value="1"/>
</dbReference>
<dbReference type="GO" id="GO:0005656">
    <property type="term" value="C:nuclear pre-replicative complex"/>
    <property type="evidence" value="ECO:0007669"/>
    <property type="project" value="TreeGrafter"/>
</dbReference>
<dbReference type="InterPro" id="IPR020795">
    <property type="entry name" value="ORC3"/>
</dbReference>
<evidence type="ECO:0008006" key="11">
    <source>
        <dbReference type="Google" id="ProtNLM"/>
    </source>
</evidence>
<dbReference type="PANTHER" id="PTHR12748:SF0">
    <property type="entry name" value="ORIGIN RECOGNITION COMPLEX SUBUNIT 3"/>
    <property type="match status" value="1"/>
</dbReference>
<reference evidence="9" key="1">
    <citation type="submission" date="2021-08" db="EMBL/GenBank/DDBJ databases">
        <title>WGS assembly of Ceratopteris richardii.</title>
        <authorList>
            <person name="Marchant D.B."/>
            <person name="Chen G."/>
            <person name="Jenkins J."/>
            <person name="Shu S."/>
            <person name="Leebens-Mack J."/>
            <person name="Grimwood J."/>
            <person name="Schmutz J."/>
            <person name="Soltis P."/>
            <person name="Soltis D."/>
            <person name="Chen Z.-H."/>
        </authorList>
    </citation>
    <scope>NUCLEOTIDE SEQUENCE</scope>
    <source>
        <strain evidence="9">Whitten #5841</strain>
        <tissue evidence="9">Leaf</tissue>
    </source>
</reference>
<evidence type="ECO:0000256" key="6">
    <source>
        <dbReference type="SAM" id="MobiDB-lite"/>
    </source>
</evidence>